<comment type="similarity">
    <text evidence="2">Belongs to the DODA-type extradiol aromatic ring-opening dioxygenase family.</text>
</comment>
<evidence type="ECO:0000256" key="2">
    <source>
        <dbReference type="ARBA" id="ARBA00007581"/>
    </source>
</evidence>
<dbReference type="InterPro" id="IPR004183">
    <property type="entry name" value="Xdiol_dOase_suB"/>
</dbReference>
<dbReference type="PANTHER" id="PTHR30096:SF1">
    <property type="entry name" value="AROMATIC RING-OPENING DIOXYGENASE FAMILY PROTEIN (AFU_ORTHOLOGUE AFUA_7G00640)"/>
    <property type="match status" value="1"/>
</dbReference>
<comment type="cofactor">
    <cofactor evidence="1">
        <name>Zn(2+)</name>
        <dbReference type="ChEBI" id="CHEBI:29105"/>
    </cofactor>
</comment>
<dbReference type="SUPFAM" id="SSF53213">
    <property type="entry name" value="LigB-like"/>
    <property type="match status" value="1"/>
</dbReference>
<keyword evidence="8" id="KW-1185">Reference proteome</keyword>
<dbReference type="Gene3D" id="3.40.830.10">
    <property type="entry name" value="LigB-like"/>
    <property type="match status" value="1"/>
</dbReference>
<keyword evidence="5" id="KW-0560">Oxidoreductase</keyword>
<reference evidence="8" key="2">
    <citation type="journal article" date="2018" name="Nat. Commun.">
        <title>Extreme sensitivity to ultraviolet light in the fungal pathogen causing white-nose syndrome of bats.</title>
        <authorList>
            <person name="Palmer J.M."/>
            <person name="Drees K.P."/>
            <person name="Foster J.T."/>
            <person name="Lindner D.L."/>
        </authorList>
    </citation>
    <scope>NUCLEOTIDE SEQUENCE [LARGE SCALE GENOMIC DNA]</scope>
    <source>
        <strain evidence="8">UAMH 10579</strain>
    </source>
</reference>
<dbReference type="GeneID" id="28837599"/>
<dbReference type="GO" id="GO:0008198">
    <property type="term" value="F:ferrous iron binding"/>
    <property type="evidence" value="ECO:0007669"/>
    <property type="project" value="InterPro"/>
</dbReference>
<sequence>MASTNKLTPVHFFSHGSTMMLGEESASADYWKKCGDEALANGIEHVVIMGAHWATIGDEIEIAANPKPEKSPVAYVHHDKYVPYALNPDIPMSHRCLDLLKQSGFKAKLNEKFDWIHDTYLVLIRMFPGGCPPTTIISMNARYDPHFHVKVGSALRPMRKEKVLFVGSGGAVHNLYRNSWFQMLRFRDNFAMPSPPSSLLLDFRQEFEDAITKTSGPELRRAMTMLMKVPKYRDAHATDDHFMSAMFVAGLCGSVEDRGTVAELGAEDWELQNMCNSQYTLGKWPSTGRVVAAV</sequence>
<evidence type="ECO:0000256" key="1">
    <source>
        <dbReference type="ARBA" id="ARBA00001947"/>
    </source>
</evidence>
<dbReference type="Proteomes" id="UP000091956">
    <property type="component" value="Unassembled WGS sequence"/>
</dbReference>
<dbReference type="Pfam" id="PF02900">
    <property type="entry name" value="LigB"/>
    <property type="match status" value="1"/>
</dbReference>
<dbReference type="EMBL" id="KV460226">
    <property type="protein sequence ID" value="OBT96658.2"/>
    <property type="molecule type" value="Genomic_DNA"/>
</dbReference>
<dbReference type="AlphaFoldDB" id="A0A1B8GLJ9"/>
<evidence type="ECO:0000313" key="7">
    <source>
        <dbReference type="EMBL" id="OBT96658.2"/>
    </source>
</evidence>
<dbReference type="GO" id="GO:0016702">
    <property type="term" value="F:oxidoreductase activity, acting on single donors with incorporation of molecular oxygen, incorporation of two atoms of oxygen"/>
    <property type="evidence" value="ECO:0007669"/>
    <property type="project" value="UniProtKB-ARBA"/>
</dbReference>
<name>A0A1B8GLJ9_9PEZI</name>
<evidence type="ECO:0000313" key="8">
    <source>
        <dbReference type="Proteomes" id="UP000091956"/>
    </source>
</evidence>
<organism evidence="7 8">
    <name type="scientific">Pseudogymnoascus verrucosus</name>
    <dbReference type="NCBI Taxonomy" id="342668"/>
    <lineage>
        <taxon>Eukaryota</taxon>
        <taxon>Fungi</taxon>
        <taxon>Dikarya</taxon>
        <taxon>Ascomycota</taxon>
        <taxon>Pezizomycotina</taxon>
        <taxon>Leotiomycetes</taxon>
        <taxon>Thelebolales</taxon>
        <taxon>Thelebolaceae</taxon>
        <taxon>Pseudogymnoascus</taxon>
    </lineage>
</organism>
<evidence type="ECO:0000259" key="6">
    <source>
        <dbReference type="Pfam" id="PF02900"/>
    </source>
</evidence>
<evidence type="ECO:0000256" key="3">
    <source>
        <dbReference type="ARBA" id="ARBA00022723"/>
    </source>
</evidence>
<dbReference type="PIRSF" id="PIRSF006157">
    <property type="entry name" value="Doxgns_DODA"/>
    <property type="match status" value="1"/>
</dbReference>
<feature type="domain" description="Extradiol ring-cleavage dioxygenase class III enzyme subunit B" evidence="6">
    <location>
        <begin position="10"/>
        <end position="279"/>
    </location>
</feature>
<proteinExistence type="inferred from homology"/>
<reference evidence="7 8" key="1">
    <citation type="submission" date="2016-03" db="EMBL/GenBank/DDBJ databases">
        <title>Comparative genomics of Pseudogymnoascus destructans, the fungus causing white-nose syndrome of bats.</title>
        <authorList>
            <person name="Palmer J.M."/>
            <person name="Drees K.P."/>
            <person name="Foster J.T."/>
            <person name="Lindner D.L."/>
        </authorList>
    </citation>
    <scope>NUCLEOTIDE SEQUENCE [LARGE SCALE GENOMIC DNA]</scope>
    <source>
        <strain evidence="7 8">UAMH 10579</strain>
    </source>
</reference>
<protein>
    <recommendedName>
        <fullName evidence="6">Extradiol ring-cleavage dioxygenase class III enzyme subunit B domain-containing protein</fullName>
    </recommendedName>
</protein>
<keyword evidence="4" id="KW-0862">Zinc</keyword>
<dbReference type="PANTHER" id="PTHR30096">
    <property type="entry name" value="4,5-DOPA DIOXYGENASE EXTRADIOL-LIKE PROTEIN"/>
    <property type="match status" value="1"/>
</dbReference>
<accession>A0A1B8GLJ9</accession>
<evidence type="ECO:0000256" key="4">
    <source>
        <dbReference type="ARBA" id="ARBA00022833"/>
    </source>
</evidence>
<dbReference type="STRING" id="342668.A0A1B8GLJ9"/>
<dbReference type="RefSeq" id="XP_018130391.2">
    <property type="nucleotide sequence ID" value="XM_018273688.2"/>
</dbReference>
<dbReference type="CDD" id="cd07363">
    <property type="entry name" value="45_DOPA_Dioxygenase"/>
    <property type="match status" value="1"/>
</dbReference>
<gene>
    <name evidence="7" type="ORF">VE01_04213</name>
</gene>
<dbReference type="InterPro" id="IPR014436">
    <property type="entry name" value="Extradiol_dOase_DODA"/>
</dbReference>
<dbReference type="GO" id="GO:0008270">
    <property type="term" value="F:zinc ion binding"/>
    <property type="evidence" value="ECO:0007669"/>
    <property type="project" value="InterPro"/>
</dbReference>
<keyword evidence="3" id="KW-0479">Metal-binding</keyword>
<evidence type="ECO:0000256" key="5">
    <source>
        <dbReference type="ARBA" id="ARBA00023002"/>
    </source>
</evidence>